<evidence type="ECO:0000313" key="11">
    <source>
        <dbReference type="Proteomes" id="UP000270296"/>
    </source>
</evidence>
<comment type="subcellular location">
    <subcellularLocation>
        <location evidence="1">Membrane</location>
        <topology evidence="1">Multi-pass membrane protein</topology>
    </subcellularLocation>
</comment>
<dbReference type="OrthoDB" id="2020542at2759"/>
<evidence type="ECO:0000313" key="12">
    <source>
        <dbReference type="WBParaSite" id="SBAD_0000112301-mRNA-1"/>
    </source>
</evidence>
<dbReference type="GO" id="GO:0015379">
    <property type="term" value="F:potassium:chloride symporter activity"/>
    <property type="evidence" value="ECO:0007669"/>
    <property type="project" value="TreeGrafter"/>
</dbReference>
<evidence type="ECO:0000256" key="6">
    <source>
        <dbReference type="ARBA" id="ARBA00022989"/>
    </source>
</evidence>
<feature type="transmembrane region" description="Helical" evidence="8">
    <location>
        <begin position="61"/>
        <end position="79"/>
    </location>
</feature>
<dbReference type="InterPro" id="IPR004842">
    <property type="entry name" value="SLC12A_fam"/>
</dbReference>
<reference evidence="12" key="1">
    <citation type="submission" date="2016-06" db="UniProtKB">
        <authorList>
            <consortium name="WormBaseParasite"/>
        </authorList>
    </citation>
    <scope>IDENTIFICATION</scope>
</reference>
<dbReference type="AlphaFoldDB" id="A0A183IBU7"/>
<protein>
    <recommendedName>
        <fullName evidence="3">Solute carrier family 12 member 9</fullName>
    </recommendedName>
</protein>
<dbReference type="FunFam" id="1.20.1740.10:FF:000013">
    <property type="entry name" value="Solute carrier family 12 member"/>
    <property type="match status" value="1"/>
</dbReference>
<dbReference type="PANTHER" id="PTHR11827">
    <property type="entry name" value="SOLUTE CARRIER FAMILY 12, CATION COTRANSPORTERS"/>
    <property type="match status" value="1"/>
</dbReference>
<feature type="transmembrane region" description="Helical" evidence="8">
    <location>
        <begin position="213"/>
        <end position="233"/>
    </location>
</feature>
<feature type="transmembrane region" description="Helical" evidence="8">
    <location>
        <begin position="372"/>
        <end position="394"/>
    </location>
</feature>
<keyword evidence="5 8" id="KW-0812">Transmembrane</keyword>
<dbReference type="GO" id="GO:0016020">
    <property type="term" value="C:membrane"/>
    <property type="evidence" value="ECO:0007669"/>
    <property type="project" value="UniProtKB-SubCell"/>
</dbReference>
<evidence type="ECO:0000256" key="3">
    <source>
        <dbReference type="ARBA" id="ARBA00019359"/>
    </source>
</evidence>
<dbReference type="GO" id="GO:0006884">
    <property type="term" value="P:cell volume homeostasis"/>
    <property type="evidence" value="ECO:0007669"/>
    <property type="project" value="TreeGrafter"/>
</dbReference>
<evidence type="ECO:0000313" key="10">
    <source>
        <dbReference type="EMBL" id="VDO93176.1"/>
    </source>
</evidence>
<comment type="similarity">
    <text evidence="2">Belongs to the SLC12A transporter family.</text>
</comment>
<gene>
    <name evidence="10" type="ORF">SBAD_LOCUS1091</name>
</gene>
<evidence type="ECO:0000256" key="5">
    <source>
        <dbReference type="ARBA" id="ARBA00022692"/>
    </source>
</evidence>
<keyword evidence="4" id="KW-0813">Transport</keyword>
<reference evidence="10 11" key="2">
    <citation type="submission" date="2018-11" db="EMBL/GenBank/DDBJ databases">
        <authorList>
            <consortium name="Pathogen Informatics"/>
        </authorList>
    </citation>
    <scope>NUCLEOTIDE SEQUENCE [LARGE SCALE GENOMIC DNA]</scope>
</reference>
<dbReference type="GO" id="GO:0055064">
    <property type="term" value="P:chloride ion homeostasis"/>
    <property type="evidence" value="ECO:0007669"/>
    <property type="project" value="TreeGrafter"/>
</dbReference>
<dbReference type="EMBL" id="UZAM01006707">
    <property type="protein sequence ID" value="VDO93176.1"/>
    <property type="molecule type" value="Genomic_DNA"/>
</dbReference>
<name>A0A183IBU7_9BILA</name>
<evidence type="ECO:0000256" key="4">
    <source>
        <dbReference type="ARBA" id="ARBA00022448"/>
    </source>
</evidence>
<keyword evidence="11" id="KW-1185">Reference proteome</keyword>
<feature type="transmembrane region" description="Helical" evidence="8">
    <location>
        <begin position="294"/>
        <end position="315"/>
    </location>
</feature>
<dbReference type="WBParaSite" id="SBAD_0000112301-mRNA-1">
    <property type="protein sequence ID" value="SBAD_0000112301-mRNA-1"/>
    <property type="gene ID" value="SBAD_0000112301"/>
</dbReference>
<feature type="transmembrane region" description="Helical" evidence="8">
    <location>
        <begin position="336"/>
        <end position="360"/>
    </location>
</feature>
<dbReference type="PANTHER" id="PTHR11827:SF72">
    <property type="entry name" value="GH08340P"/>
    <property type="match status" value="1"/>
</dbReference>
<organism evidence="12">
    <name type="scientific">Soboliphyme baturini</name>
    <dbReference type="NCBI Taxonomy" id="241478"/>
    <lineage>
        <taxon>Eukaryota</taxon>
        <taxon>Metazoa</taxon>
        <taxon>Ecdysozoa</taxon>
        <taxon>Nematoda</taxon>
        <taxon>Enoplea</taxon>
        <taxon>Dorylaimia</taxon>
        <taxon>Dioctophymatida</taxon>
        <taxon>Dioctophymatoidea</taxon>
        <taxon>Soboliphymatidae</taxon>
        <taxon>Soboliphyme</taxon>
    </lineage>
</organism>
<evidence type="ECO:0000256" key="8">
    <source>
        <dbReference type="SAM" id="Phobius"/>
    </source>
</evidence>
<dbReference type="Pfam" id="PF00324">
    <property type="entry name" value="AA_permease"/>
    <property type="match status" value="1"/>
</dbReference>
<feature type="domain" description="Amino acid permease/ SLC12A" evidence="9">
    <location>
        <begin position="79"/>
        <end position="410"/>
    </location>
</feature>
<keyword evidence="6 8" id="KW-1133">Transmembrane helix</keyword>
<dbReference type="Proteomes" id="UP000270296">
    <property type="component" value="Unassembled WGS sequence"/>
</dbReference>
<accession>A0A183IBU7</accession>
<feature type="transmembrane region" description="Helical" evidence="8">
    <location>
        <begin position="138"/>
        <end position="159"/>
    </location>
</feature>
<keyword evidence="7 8" id="KW-0472">Membrane</keyword>
<evidence type="ECO:0000256" key="2">
    <source>
        <dbReference type="ARBA" id="ARBA00010593"/>
    </source>
</evidence>
<dbReference type="InterPro" id="IPR004841">
    <property type="entry name" value="AA-permease/SLC12A_dom"/>
</dbReference>
<dbReference type="GO" id="GO:0055075">
    <property type="term" value="P:potassium ion homeostasis"/>
    <property type="evidence" value="ECO:0007669"/>
    <property type="project" value="TreeGrafter"/>
</dbReference>
<evidence type="ECO:0000256" key="7">
    <source>
        <dbReference type="ARBA" id="ARBA00023136"/>
    </source>
</evidence>
<feature type="transmembrane region" description="Helical" evidence="8">
    <location>
        <begin position="91"/>
        <end position="117"/>
    </location>
</feature>
<evidence type="ECO:0000256" key="1">
    <source>
        <dbReference type="ARBA" id="ARBA00004141"/>
    </source>
</evidence>
<evidence type="ECO:0000259" key="9">
    <source>
        <dbReference type="Pfam" id="PF00324"/>
    </source>
</evidence>
<feature type="transmembrane region" description="Helical" evidence="8">
    <location>
        <begin position="188"/>
        <end position="206"/>
    </location>
</feature>
<dbReference type="Gene3D" id="1.20.1740.10">
    <property type="entry name" value="Amino acid/polyamine transporter I"/>
    <property type="match status" value="1"/>
</dbReference>
<sequence>MADSRSFVDVKQSYQSTDFGPACDENHVDKSISNGLTAKAGATVVDSTVYPDKAPLLQANLFRSLSGFSGAFTFGILHLGEGGFVIGQAGILLTFVQLLLAYSIIFCTVLSLCAISTNGAIEGGGVYYMISRALGPEFGGSIGVLFFIANIFSCSLYTAGFTEALVSNFGPGGYTVDDGMPSGRWYDFAYAFCVTLVILVISLVGAEMFARTSLLVLVVVAVSYLSFILSLMVKDYKVPIPLPENNPFGKETKDENGTIIFSNATTYANYTGVRSATFAQNLYAHWGVDYTTGLSINFAVVFAVVFSGITGLMAGANMSGELKNPNLSIPRGTLQAVFTTLLIYMLTTFLVGASCTHDLLVNNYIVMQNINIWPPFILIGIFAATLAAAMSNLIGASRVLSRLADDRLFGEQSYCTSEIQDVPVLRQKPFFVEMPR</sequence>
<proteinExistence type="inferred from homology"/>